<dbReference type="RefSeq" id="WP_158186904.1">
    <property type="nucleotide sequence ID" value="NZ_CP046902.1"/>
</dbReference>
<keyword evidence="2" id="KW-0378">Hydrolase</keyword>
<dbReference type="Gene3D" id="3.40.50.1820">
    <property type="entry name" value="alpha/beta hydrolase"/>
    <property type="match status" value="1"/>
</dbReference>
<evidence type="ECO:0000313" key="2">
    <source>
        <dbReference type="EMBL" id="QGZ29319.1"/>
    </source>
</evidence>
<dbReference type="GO" id="GO:0016787">
    <property type="term" value="F:hydrolase activity"/>
    <property type="evidence" value="ECO:0007669"/>
    <property type="project" value="UniProtKB-KW"/>
</dbReference>
<dbReference type="EMBL" id="CP046902">
    <property type="protein sequence ID" value="QGZ29319.1"/>
    <property type="molecule type" value="Genomic_DNA"/>
</dbReference>
<accession>A0A6I6LEI9</accession>
<feature type="domain" description="Dienelactone hydrolase" evidence="1">
    <location>
        <begin position="16"/>
        <end position="228"/>
    </location>
</feature>
<dbReference type="AlphaFoldDB" id="A0A6I6LEI9"/>
<reference evidence="2 3" key="1">
    <citation type="submission" date="2019-12" db="EMBL/GenBank/DDBJ databases">
        <title>Complete genome sequence of Pseudomonas stutzeri.</title>
        <authorList>
            <person name="Lim S.R."/>
            <person name="Kim J.H."/>
        </authorList>
    </citation>
    <scope>NUCLEOTIDE SEQUENCE [LARGE SCALE GENOMIC DNA]</scope>
    <source>
        <strain evidence="2 3">PM101005</strain>
    </source>
</reference>
<dbReference type="Proteomes" id="UP000438983">
    <property type="component" value="Chromosome"/>
</dbReference>
<evidence type="ECO:0000313" key="3">
    <source>
        <dbReference type="Proteomes" id="UP000438983"/>
    </source>
</evidence>
<sequence length="230" mass="25301">MTSQWIDIPAQDGKTFKGYLSLPPTGAGPGLVLIQEIFGVNDHIQAVADQYARDGYVVLAPDLFWRSQPGIRLGYGEQDWNRAFELMKQLDFGLAIDDLRRTVETLRQRDDCSGEVASIGYCMGGLLSYLCAANAGVDAAICYYPGGIENRLDQAARIGCPTLFHFAEQDHYITTDAVEALRQAMAGKPAQIETYAGVDHGFNCWERPMYNQTAAALAHGRSLVFLAENL</sequence>
<dbReference type="OrthoDB" id="9787933at2"/>
<dbReference type="InterPro" id="IPR029058">
    <property type="entry name" value="AB_hydrolase_fold"/>
</dbReference>
<organism evidence="2 3">
    <name type="scientific">Stutzerimonas stutzeri</name>
    <name type="common">Pseudomonas stutzeri</name>
    <dbReference type="NCBI Taxonomy" id="316"/>
    <lineage>
        <taxon>Bacteria</taxon>
        <taxon>Pseudomonadati</taxon>
        <taxon>Pseudomonadota</taxon>
        <taxon>Gammaproteobacteria</taxon>
        <taxon>Pseudomonadales</taxon>
        <taxon>Pseudomonadaceae</taxon>
        <taxon>Stutzerimonas</taxon>
    </lineage>
</organism>
<dbReference type="InterPro" id="IPR051049">
    <property type="entry name" value="Dienelactone_hydrolase-like"/>
</dbReference>
<proteinExistence type="predicted"/>
<dbReference type="Pfam" id="PF01738">
    <property type="entry name" value="DLH"/>
    <property type="match status" value="1"/>
</dbReference>
<evidence type="ECO:0000259" key="1">
    <source>
        <dbReference type="Pfam" id="PF01738"/>
    </source>
</evidence>
<protein>
    <submittedName>
        <fullName evidence="2">Dienelactone hydrolase family protein</fullName>
    </submittedName>
</protein>
<dbReference type="PANTHER" id="PTHR46623:SF6">
    <property type="entry name" value="ALPHA_BETA-HYDROLASES SUPERFAMILY PROTEIN"/>
    <property type="match status" value="1"/>
</dbReference>
<dbReference type="SUPFAM" id="SSF53474">
    <property type="entry name" value="alpha/beta-Hydrolases"/>
    <property type="match status" value="1"/>
</dbReference>
<name>A0A6I6LEI9_STUST</name>
<dbReference type="PANTHER" id="PTHR46623">
    <property type="entry name" value="CARBOXYMETHYLENEBUTENOLIDASE-RELATED"/>
    <property type="match status" value="1"/>
</dbReference>
<dbReference type="InterPro" id="IPR002925">
    <property type="entry name" value="Dienelactn_hydro"/>
</dbReference>
<gene>
    <name evidence="2" type="ORF">GQA94_04255</name>
</gene>